<dbReference type="PANTHER" id="PTHR34861">
    <property type="match status" value="1"/>
</dbReference>
<sequence length="349" mass="38103">MFEMASLHDGQQSLPSFDELPLVAGMPTGCTWGFWDRDGEPDELGTFNLITPKVVCEAIKEVREGVSVSLKCVALGPFPKGKIANPSQSFDDTVSFNTQAGSQWDGLRHVVHEGSQKLYNGVPKEQIAGGHTSTKLGIDRKFAVDTVMNLPAPVTIGLIYTDRGTGWHQRGGIVARGVLVDYVAYAQRHGISYRPTERHEITLDAIEQAAVEQGVEFHQGDILILRSGLIQWQADSANRSEAAVWARKPDKACIGVRASQDTVAWLWNHHFAAVAGDNIAWEAVPYPLDHPSLHQCLVPLFGMPIGELWNLEELALTCARLGRYSFLLTSMPLCIPGGVASPPNAIAIF</sequence>
<reference evidence="2" key="2">
    <citation type="submission" date="2020-02" db="EMBL/GenBank/DDBJ databases">
        <authorList>
            <person name="Gilchrist C.L.M."/>
            <person name="Chooi Y.-H."/>
        </authorList>
    </citation>
    <scope>NUCLEOTIDE SEQUENCE</scope>
    <source>
        <strain evidence="2">MST-FP2251</strain>
    </source>
</reference>
<dbReference type="Pfam" id="PF04199">
    <property type="entry name" value="Cyclase"/>
    <property type="match status" value="1"/>
</dbReference>
<evidence type="ECO:0000313" key="3">
    <source>
        <dbReference type="Proteomes" id="UP001194746"/>
    </source>
</evidence>
<evidence type="ECO:0000313" key="2">
    <source>
        <dbReference type="EMBL" id="KAF9886575.1"/>
    </source>
</evidence>
<dbReference type="InterPro" id="IPR037175">
    <property type="entry name" value="KFase_sf"/>
</dbReference>
<dbReference type="EMBL" id="VCAU01000075">
    <property type="protein sequence ID" value="KAF9886575.1"/>
    <property type="molecule type" value="Genomic_DNA"/>
</dbReference>
<comment type="similarity">
    <text evidence="1">Belongs to the Cyclase 1 superfamily.</text>
</comment>
<evidence type="ECO:0008006" key="4">
    <source>
        <dbReference type="Google" id="ProtNLM"/>
    </source>
</evidence>
<dbReference type="InterPro" id="IPR007325">
    <property type="entry name" value="KFase/CYL"/>
</dbReference>
<dbReference type="GO" id="GO:0019441">
    <property type="term" value="P:L-tryptophan catabolic process to kynurenine"/>
    <property type="evidence" value="ECO:0007669"/>
    <property type="project" value="InterPro"/>
</dbReference>
<comment type="caution">
    <text evidence="2">The sequence shown here is derived from an EMBL/GenBank/DDBJ whole genome shotgun (WGS) entry which is preliminary data.</text>
</comment>
<dbReference type="AlphaFoldDB" id="A0AAD4CHH8"/>
<keyword evidence="3" id="KW-1185">Reference proteome</keyword>
<reference evidence="2" key="1">
    <citation type="journal article" date="2019" name="Beilstein J. Org. Chem.">
        <title>Nanangenines: drimane sesquiterpenoids as the dominant metabolite cohort of a novel Australian fungus, Aspergillus nanangensis.</title>
        <authorList>
            <person name="Lacey H.J."/>
            <person name="Gilchrist C.L.M."/>
            <person name="Crombie A."/>
            <person name="Kalaitzis J.A."/>
            <person name="Vuong D."/>
            <person name="Rutledge P.J."/>
            <person name="Turner P."/>
            <person name="Pitt J.I."/>
            <person name="Lacey E."/>
            <person name="Chooi Y.H."/>
            <person name="Piggott A.M."/>
        </authorList>
    </citation>
    <scope>NUCLEOTIDE SEQUENCE</scope>
    <source>
        <strain evidence="2">MST-FP2251</strain>
    </source>
</reference>
<proteinExistence type="inferred from homology"/>
<name>A0AAD4CHH8_ASPNN</name>
<evidence type="ECO:0000256" key="1">
    <source>
        <dbReference type="ARBA" id="ARBA00007865"/>
    </source>
</evidence>
<accession>A0AAD4CHH8</accession>
<dbReference type="SUPFAM" id="SSF102198">
    <property type="entry name" value="Putative cyclase"/>
    <property type="match status" value="1"/>
</dbReference>
<dbReference type="PANTHER" id="PTHR34861:SF10">
    <property type="entry name" value="CYCLASE"/>
    <property type="match status" value="1"/>
</dbReference>
<organism evidence="2 3">
    <name type="scientific">Aspergillus nanangensis</name>
    <dbReference type="NCBI Taxonomy" id="2582783"/>
    <lineage>
        <taxon>Eukaryota</taxon>
        <taxon>Fungi</taxon>
        <taxon>Dikarya</taxon>
        <taxon>Ascomycota</taxon>
        <taxon>Pezizomycotina</taxon>
        <taxon>Eurotiomycetes</taxon>
        <taxon>Eurotiomycetidae</taxon>
        <taxon>Eurotiales</taxon>
        <taxon>Aspergillaceae</taxon>
        <taxon>Aspergillus</taxon>
        <taxon>Aspergillus subgen. Circumdati</taxon>
    </lineage>
</organism>
<dbReference type="Gene3D" id="3.50.30.50">
    <property type="entry name" value="Putative cyclase"/>
    <property type="match status" value="1"/>
</dbReference>
<dbReference type="GO" id="GO:0004061">
    <property type="term" value="F:arylformamidase activity"/>
    <property type="evidence" value="ECO:0007669"/>
    <property type="project" value="InterPro"/>
</dbReference>
<dbReference type="Proteomes" id="UP001194746">
    <property type="component" value="Unassembled WGS sequence"/>
</dbReference>
<protein>
    <recommendedName>
        <fullName evidence="4">Cyclase family protein</fullName>
    </recommendedName>
</protein>
<gene>
    <name evidence="2" type="ORF">FE257_011347</name>
</gene>